<dbReference type="PANTHER" id="PTHR44757:SF2">
    <property type="entry name" value="BIOFILM ARCHITECTURE MAINTENANCE PROTEIN MBAA"/>
    <property type="match status" value="1"/>
</dbReference>
<feature type="transmembrane region" description="Helical" evidence="1">
    <location>
        <begin position="127"/>
        <end position="148"/>
    </location>
</feature>
<feature type="transmembrane region" description="Helical" evidence="1">
    <location>
        <begin position="160"/>
        <end position="179"/>
    </location>
</feature>
<dbReference type="EMBL" id="CP087164">
    <property type="protein sequence ID" value="UGS35230.1"/>
    <property type="molecule type" value="Genomic_DNA"/>
</dbReference>
<keyword evidence="1" id="KW-0812">Transmembrane</keyword>
<feature type="transmembrane region" description="Helical" evidence="1">
    <location>
        <begin position="42"/>
        <end position="60"/>
    </location>
</feature>
<feature type="transmembrane region" description="Helical" evidence="1">
    <location>
        <begin position="67"/>
        <end position="86"/>
    </location>
</feature>
<keyword evidence="1" id="KW-0472">Membrane</keyword>
<dbReference type="SUPFAM" id="SSF141868">
    <property type="entry name" value="EAL domain-like"/>
    <property type="match status" value="1"/>
</dbReference>
<dbReference type="CDD" id="cd01948">
    <property type="entry name" value="EAL"/>
    <property type="match status" value="1"/>
</dbReference>
<dbReference type="KEGG" id="sbae:DSM104329_01615"/>
<evidence type="ECO:0008006" key="6">
    <source>
        <dbReference type="Google" id="ProtNLM"/>
    </source>
</evidence>
<dbReference type="InterPro" id="IPR029787">
    <property type="entry name" value="Nucleotide_cyclase"/>
</dbReference>
<dbReference type="CDD" id="cd01949">
    <property type="entry name" value="GGDEF"/>
    <property type="match status" value="1"/>
</dbReference>
<name>A0A9E6XW03_9ACTN</name>
<sequence length="738" mass="78640">MGSAPPWLRALYAVAGILLAGQLLHVLGAWPGATGDAIFDDAAAALIPGIAFLGVLVCAFTVRRRHWLIAALGVGSWAAGNVLWTYSFQHGSTTPDLFLFLAFYPCMVVFLALELRDRCPRLPVGLWLDAVAGVLGIAAIGFGIILPLLMPGSADDVSKLAFPVTDIALIALVVAMFTIARWQPGRDWVVWGGAMIVLAAGDLLWVSQGGGSPTSLSVLLWSAAMLVIAVAPWQSSRAIPPATMTVAKRLAWPFALFLASLGIVIAGNFVTLWPAGLWLAVAAVLVASYRALDSYVQMRDMPDSHRLAHTDELTGLSNRRGFLDALRTQLHRHPGRPAAVLMLDLDRFKELNDTLGHQAGDLLLSQLGPRLSSALRPADTLARLGGDEFAVLCPGAGAAGARQVAKRLQDTLDQSFSLGDLRLHVDASVGIAVHPDDGTTVEELLQRADVAMYQAKGAGVQVVEYDASRDEHSRDKLALIGELRRALEHADELVLHYQPQADLIDGRIVAVEALVRWQHPSRGLLAPGAFLSALEGAGMMRRLGRYVLREAVAQAARWRASGVDLPVAVNLATADLVDGALAGEVQALLDAHDLAGRWLKIEVTENTVMAQPERVMTTLQELRELGCPISLDDFGTGHASLAHLVRLPVDELKIDRSFVQALKDDAGSAAIVRSVALLGRDLSMTVVAEGVETAGAWSHLADAGCTVAQGYLLSRALPAAGLEAWLRSRDGGELPAAA</sequence>
<reference evidence="4" key="1">
    <citation type="journal article" date="2022" name="Int. J. Syst. Evol. Microbiol.">
        <title>Pseudomonas aegrilactucae sp. nov. and Pseudomonas morbosilactucae sp. nov., pathogens causing bacterial rot of lettuce in Japan.</title>
        <authorList>
            <person name="Sawada H."/>
            <person name="Fujikawa T."/>
            <person name="Satou M."/>
        </authorList>
    </citation>
    <scope>NUCLEOTIDE SEQUENCE</scope>
    <source>
        <strain evidence="4">0166_1</strain>
    </source>
</reference>
<dbReference type="InterPro" id="IPR001633">
    <property type="entry name" value="EAL_dom"/>
</dbReference>
<evidence type="ECO:0000313" key="5">
    <source>
        <dbReference type="Proteomes" id="UP001162834"/>
    </source>
</evidence>
<organism evidence="4 5">
    <name type="scientific">Capillimicrobium parvum</name>
    <dbReference type="NCBI Taxonomy" id="2884022"/>
    <lineage>
        <taxon>Bacteria</taxon>
        <taxon>Bacillati</taxon>
        <taxon>Actinomycetota</taxon>
        <taxon>Thermoleophilia</taxon>
        <taxon>Solirubrobacterales</taxon>
        <taxon>Capillimicrobiaceae</taxon>
        <taxon>Capillimicrobium</taxon>
    </lineage>
</organism>
<dbReference type="Proteomes" id="UP001162834">
    <property type="component" value="Chromosome"/>
</dbReference>
<feature type="transmembrane region" description="Helical" evidence="1">
    <location>
        <begin position="218"/>
        <end position="238"/>
    </location>
</feature>
<dbReference type="NCBIfam" id="TIGR00254">
    <property type="entry name" value="GGDEF"/>
    <property type="match status" value="1"/>
</dbReference>
<accession>A0A9E6XW03</accession>
<feature type="transmembrane region" description="Helical" evidence="1">
    <location>
        <begin position="98"/>
        <end position="115"/>
    </location>
</feature>
<evidence type="ECO:0000259" key="2">
    <source>
        <dbReference type="PROSITE" id="PS50883"/>
    </source>
</evidence>
<dbReference type="SMART" id="SM00267">
    <property type="entry name" value="GGDEF"/>
    <property type="match status" value="1"/>
</dbReference>
<dbReference type="Pfam" id="PF00563">
    <property type="entry name" value="EAL"/>
    <property type="match status" value="1"/>
</dbReference>
<dbReference type="InterPro" id="IPR052155">
    <property type="entry name" value="Biofilm_reg_signaling"/>
</dbReference>
<feature type="domain" description="GGDEF" evidence="3">
    <location>
        <begin position="336"/>
        <end position="468"/>
    </location>
</feature>
<gene>
    <name evidence="4" type="ORF">DSM104329_01615</name>
</gene>
<proteinExistence type="predicted"/>
<evidence type="ECO:0000259" key="3">
    <source>
        <dbReference type="PROSITE" id="PS50887"/>
    </source>
</evidence>
<dbReference type="FunFam" id="3.30.70.270:FF:000001">
    <property type="entry name" value="Diguanylate cyclase domain protein"/>
    <property type="match status" value="1"/>
</dbReference>
<keyword evidence="5" id="KW-1185">Reference proteome</keyword>
<dbReference type="SMART" id="SM00052">
    <property type="entry name" value="EAL"/>
    <property type="match status" value="1"/>
</dbReference>
<dbReference type="PROSITE" id="PS50883">
    <property type="entry name" value="EAL"/>
    <property type="match status" value="1"/>
</dbReference>
<evidence type="ECO:0000256" key="1">
    <source>
        <dbReference type="SAM" id="Phobius"/>
    </source>
</evidence>
<protein>
    <recommendedName>
        <fullName evidence="6">EAL domain-containing protein</fullName>
    </recommendedName>
</protein>
<dbReference type="RefSeq" id="WP_259314902.1">
    <property type="nucleotide sequence ID" value="NZ_CP087164.1"/>
</dbReference>
<dbReference type="InterPro" id="IPR035919">
    <property type="entry name" value="EAL_sf"/>
</dbReference>
<keyword evidence="1" id="KW-1133">Transmembrane helix</keyword>
<dbReference type="InterPro" id="IPR043128">
    <property type="entry name" value="Rev_trsase/Diguanyl_cyclase"/>
</dbReference>
<dbReference type="Gene3D" id="3.20.20.450">
    <property type="entry name" value="EAL domain"/>
    <property type="match status" value="1"/>
</dbReference>
<dbReference type="InterPro" id="IPR000160">
    <property type="entry name" value="GGDEF_dom"/>
</dbReference>
<dbReference type="PANTHER" id="PTHR44757">
    <property type="entry name" value="DIGUANYLATE CYCLASE DGCP"/>
    <property type="match status" value="1"/>
</dbReference>
<dbReference type="PROSITE" id="PS50887">
    <property type="entry name" value="GGDEF"/>
    <property type="match status" value="1"/>
</dbReference>
<dbReference type="Gene3D" id="3.30.70.270">
    <property type="match status" value="1"/>
</dbReference>
<dbReference type="SUPFAM" id="SSF55073">
    <property type="entry name" value="Nucleotide cyclase"/>
    <property type="match status" value="1"/>
</dbReference>
<dbReference type="Pfam" id="PF00990">
    <property type="entry name" value="GGDEF"/>
    <property type="match status" value="1"/>
</dbReference>
<feature type="transmembrane region" description="Helical" evidence="1">
    <location>
        <begin position="7"/>
        <end position="30"/>
    </location>
</feature>
<feature type="transmembrane region" description="Helical" evidence="1">
    <location>
        <begin position="250"/>
        <end position="269"/>
    </location>
</feature>
<feature type="transmembrane region" description="Helical" evidence="1">
    <location>
        <begin position="188"/>
        <end position="206"/>
    </location>
</feature>
<evidence type="ECO:0000313" key="4">
    <source>
        <dbReference type="EMBL" id="UGS35230.1"/>
    </source>
</evidence>
<feature type="domain" description="EAL" evidence="2">
    <location>
        <begin position="476"/>
        <end position="730"/>
    </location>
</feature>
<dbReference type="AlphaFoldDB" id="A0A9E6XW03"/>